<evidence type="ECO:0000256" key="4">
    <source>
        <dbReference type="ARBA" id="ARBA00022989"/>
    </source>
</evidence>
<evidence type="ECO:0000256" key="1">
    <source>
        <dbReference type="ARBA" id="ARBA00004651"/>
    </source>
</evidence>
<dbReference type="Pfam" id="PF08395">
    <property type="entry name" value="7tm_7"/>
    <property type="match status" value="1"/>
</dbReference>
<evidence type="ECO:0000256" key="3">
    <source>
        <dbReference type="ARBA" id="ARBA00022692"/>
    </source>
</evidence>
<keyword evidence="2" id="KW-1003">Cell membrane</keyword>
<gene>
    <name evidence="8" type="primary">LOC113217698</name>
</gene>
<evidence type="ECO:0000256" key="6">
    <source>
        <dbReference type="SAM" id="Phobius"/>
    </source>
</evidence>
<feature type="transmembrane region" description="Helical" evidence="6">
    <location>
        <begin position="37"/>
        <end position="54"/>
    </location>
</feature>
<dbReference type="GeneID" id="113217698"/>
<organism evidence="7 8">
    <name type="scientific">Frankliniella occidentalis</name>
    <name type="common">Western flower thrips</name>
    <name type="synonym">Euthrips occidentalis</name>
    <dbReference type="NCBI Taxonomy" id="133901"/>
    <lineage>
        <taxon>Eukaryota</taxon>
        <taxon>Metazoa</taxon>
        <taxon>Ecdysozoa</taxon>
        <taxon>Arthropoda</taxon>
        <taxon>Hexapoda</taxon>
        <taxon>Insecta</taxon>
        <taxon>Pterygota</taxon>
        <taxon>Neoptera</taxon>
        <taxon>Paraneoptera</taxon>
        <taxon>Thysanoptera</taxon>
        <taxon>Terebrantia</taxon>
        <taxon>Thripoidea</taxon>
        <taxon>Thripidae</taxon>
        <taxon>Frankliniella</taxon>
    </lineage>
</organism>
<keyword evidence="4 6" id="KW-1133">Transmembrane helix</keyword>
<comment type="subcellular location">
    <subcellularLocation>
        <location evidence="1">Cell membrane</location>
        <topology evidence="1">Multi-pass membrane protein</topology>
    </subcellularLocation>
</comment>
<accession>A0A9C6XDI6</accession>
<feature type="transmembrane region" description="Helical" evidence="6">
    <location>
        <begin position="232"/>
        <end position="254"/>
    </location>
</feature>
<keyword evidence="7" id="KW-1185">Reference proteome</keyword>
<feature type="transmembrane region" description="Helical" evidence="6">
    <location>
        <begin position="66"/>
        <end position="86"/>
    </location>
</feature>
<keyword evidence="5 6" id="KW-0472">Membrane</keyword>
<dbReference type="KEGG" id="foc:113217698"/>
<dbReference type="RefSeq" id="XP_052133367.1">
    <property type="nucleotide sequence ID" value="XM_052277407.1"/>
</dbReference>
<evidence type="ECO:0000256" key="2">
    <source>
        <dbReference type="ARBA" id="ARBA00022475"/>
    </source>
</evidence>
<proteinExistence type="predicted"/>
<reference evidence="8" key="1">
    <citation type="submission" date="2025-08" db="UniProtKB">
        <authorList>
            <consortium name="RefSeq"/>
        </authorList>
    </citation>
    <scope>IDENTIFICATION</scope>
    <source>
        <tissue evidence="8">Whole organism</tissue>
    </source>
</reference>
<dbReference type="GO" id="GO:0050909">
    <property type="term" value="P:sensory perception of taste"/>
    <property type="evidence" value="ECO:0007669"/>
    <property type="project" value="InterPro"/>
</dbReference>
<feature type="transmembrane region" description="Helical" evidence="6">
    <location>
        <begin position="151"/>
        <end position="171"/>
    </location>
</feature>
<dbReference type="AlphaFoldDB" id="A0A9C6XDI6"/>
<name>A0A9C6XDI6_FRAOC</name>
<dbReference type="GO" id="GO:0005886">
    <property type="term" value="C:plasma membrane"/>
    <property type="evidence" value="ECO:0007669"/>
    <property type="project" value="UniProtKB-SubCell"/>
</dbReference>
<dbReference type="Proteomes" id="UP000504606">
    <property type="component" value="Unplaced"/>
</dbReference>
<evidence type="ECO:0000313" key="8">
    <source>
        <dbReference type="RefSeq" id="XP_052133367.1"/>
    </source>
</evidence>
<protein>
    <submittedName>
        <fullName evidence="8">Uncharacterized protein LOC113217698</fullName>
    </submittedName>
</protein>
<feature type="transmembrane region" description="Helical" evidence="6">
    <location>
        <begin position="120"/>
        <end position="139"/>
    </location>
</feature>
<keyword evidence="3 6" id="KW-0812">Transmembrane</keyword>
<sequence>MRVLDVVLAQARLLGLVTCISKPKSDVKPFRVSKRWILYSYIFVTAASINNILVSSRIVVGTARWTIQFAIPTICVIDTVTVILVVCRQHRDLPNLLTALKGQYYTAPCPGEPVQGVATILFLYVSIAISTMMVTFLTVRTHGWSLAVLQALVYLTSVAIQVWECALFASLTHCLVHQYATVNAQLRDAFLPGEATPCRVTTLGRTRHDLVMSLRRRHLDITALKDRMWHCFHLQVFVALVAPFGLPLMVTCALRSFSLR</sequence>
<evidence type="ECO:0000313" key="7">
    <source>
        <dbReference type="Proteomes" id="UP000504606"/>
    </source>
</evidence>
<evidence type="ECO:0000256" key="5">
    <source>
        <dbReference type="ARBA" id="ARBA00023136"/>
    </source>
</evidence>
<dbReference type="InterPro" id="IPR013604">
    <property type="entry name" value="7TM_chemorcpt"/>
</dbReference>